<dbReference type="InterPro" id="IPR029480">
    <property type="entry name" value="Transpos_assoc"/>
</dbReference>
<reference evidence="2 3" key="1">
    <citation type="submission" date="2024-12" db="EMBL/GenBank/DDBJ databases">
        <title>The unique morphological basis and parallel evolutionary history of personate flowers in Penstemon.</title>
        <authorList>
            <person name="Depatie T.H."/>
            <person name="Wessinger C.A."/>
        </authorList>
    </citation>
    <scope>NUCLEOTIDE SEQUENCE [LARGE SCALE GENOMIC DNA]</scope>
    <source>
        <strain evidence="2">WTNN_2</strain>
        <tissue evidence="2">Leaf</tissue>
    </source>
</reference>
<dbReference type="Pfam" id="PF13963">
    <property type="entry name" value="Transpos_assoc"/>
    <property type="match status" value="1"/>
</dbReference>
<organism evidence="2 3">
    <name type="scientific">Penstemon smallii</name>
    <dbReference type="NCBI Taxonomy" id="265156"/>
    <lineage>
        <taxon>Eukaryota</taxon>
        <taxon>Viridiplantae</taxon>
        <taxon>Streptophyta</taxon>
        <taxon>Embryophyta</taxon>
        <taxon>Tracheophyta</taxon>
        <taxon>Spermatophyta</taxon>
        <taxon>Magnoliopsida</taxon>
        <taxon>eudicotyledons</taxon>
        <taxon>Gunneridae</taxon>
        <taxon>Pentapetalae</taxon>
        <taxon>asterids</taxon>
        <taxon>lamiids</taxon>
        <taxon>Lamiales</taxon>
        <taxon>Plantaginaceae</taxon>
        <taxon>Cheloneae</taxon>
        <taxon>Penstemon</taxon>
    </lineage>
</organism>
<name>A0ABD3UKZ8_9LAMI</name>
<comment type="caution">
    <text evidence="2">The sequence shown here is derived from an EMBL/GenBank/DDBJ whole genome shotgun (WGS) entry which is preliminary data.</text>
</comment>
<feature type="domain" description="Transposase-associated" evidence="1">
    <location>
        <begin position="21"/>
        <end position="94"/>
    </location>
</feature>
<proteinExistence type="predicted"/>
<protein>
    <recommendedName>
        <fullName evidence="1">Transposase-associated domain-containing protein</fullName>
    </recommendedName>
</protein>
<gene>
    <name evidence="2" type="ORF">ACJIZ3_011318</name>
</gene>
<dbReference type="Proteomes" id="UP001634393">
    <property type="component" value="Unassembled WGS sequence"/>
</dbReference>
<dbReference type="EMBL" id="JBJXBP010000001">
    <property type="protein sequence ID" value="KAL3849436.1"/>
    <property type="molecule type" value="Genomic_DNA"/>
</dbReference>
<evidence type="ECO:0000313" key="2">
    <source>
        <dbReference type="EMBL" id="KAL3849436.1"/>
    </source>
</evidence>
<sequence length="119" mass="14210">MIKFRPCPICLKLIQVLEMDKSWMALDDRRLPAYGNGVKQFLDFAYCSIYPSKKIRCPCVKCNNVYYRTRDDVEVDLFQYGIIKDYTTWVLHGEEFDESSEEDFDLVEEENIYEIVKIR</sequence>
<accession>A0ABD3UKZ8</accession>
<evidence type="ECO:0000259" key="1">
    <source>
        <dbReference type="Pfam" id="PF13963"/>
    </source>
</evidence>
<keyword evidence="3" id="KW-1185">Reference proteome</keyword>
<evidence type="ECO:0000313" key="3">
    <source>
        <dbReference type="Proteomes" id="UP001634393"/>
    </source>
</evidence>
<dbReference type="AlphaFoldDB" id="A0ABD3UKZ8"/>